<protein>
    <recommendedName>
        <fullName evidence="1">GmrSD restriction endonucleases N-terminal domain-containing protein</fullName>
    </recommendedName>
</protein>
<feature type="domain" description="GmrSD restriction endonucleases N-terminal" evidence="1">
    <location>
        <begin position="5"/>
        <end position="167"/>
    </location>
</feature>
<dbReference type="AlphaFoldDB" id="B0MRQ2"/>
<name>B0MRQ2_9FIRM</name>
<dbReference type="EMBL" id="ABCA03000055">
    <property type="protein sequence ID" value="EDR99470.1"/>
    <property type="molecule type" value="Genomic_DNA"/>
</dbReference>
<sequence length="203" mass="23084">MSIFDMCDKISKQAISLPLYQRDLSWTLTKCIALLNYQLLGKAPVSPISMNVINNTQEYVPQVSFIDREIINNIERGQLSVVDGQQRLTTNYKAYTNDDGFRNIVLDLREGSFVQTDIAYKSNQIPAGVLLNQSDDELFTYINNVKALNKPEIISLLLQVRSKIKNYNYTINSADDLSDVGRILRTFKIKKNVEVTDNGKIII</sequence>
<organism evidence="2 3">
    <name type="scientific">[Eubacterium] siraeum DSM 15702</name>
    <dbReference type="NCBI Taxonomy" id="428128"/>
    <lineage>
        <taxon>Bacteria</taxon>
        <taxon>Bacillati</taxon>
        <taxon>Bacillota</taxon>
        <taxon>Clostridia</taxon>
        <taxon>Eubacteriales</taxon>
        <taxon>Oscillospiraceae</taxon>
        <taxon>Oscillospiraceae incertae sedis</taxon>
    </lineage>
</organism>
<reference evidence="2" key="1">
    <citation type="submission" date="2007-10" db="EMBL/GenBank/DDBJ databases">
        <authorList>
            <person name="Fulton L."/>
            <person name="Clifton S."/>
            <person name="Fulton B."/>
            <person name="Xu J."/>
            <person name="Minx P."/>
            <person name="Pepin K.H."/>
            <person name="Johnson M."/>
            <person name="Thiruvilangam P."/>
            <person name="Bhonagiri V."/>
            <person name="Nash W.E."/>
            <person name="Mardis E.R."/>
            <person name="Wilson R.K."/>
        </authorList>
    </citation>
    <scope>NUCLEOTIDE SEQUENCE [LARGE SCALE GENOMIC DNA]</scope>
    <source>
        <strain evidence="2">DSM 15702</strain>
    </source>
</reference>
<accession>B0MRQ2</accession>
<reference evidence="2" key="2">
    <citation type="submission" date="2014-06" db="EMBL/GenBank/DDBJ databases">
        <title>Draft genome sequence of Eubacterium siraeum (DSM 15702).</title>
        <authorList>
            <person name="Sudarsanam P."/>
            <person name="Ley R."/>
            <person name="Guruge J."/>
            <person name="Turnbaugh P.J."/>
            <person name="Mahowald M."/>
            <person name="Liep D."/>
            <person name="Gordon J."/>
        </authorList>
    </citation>
    <scope>NUCLEOTIDE SEQUENCE</scope>
    <source>
        <strain evidence="2">DSM 15702</strain>
    </source>
</reference>
<keyword evidence="3" id="KW-1185">Reference proteome</keyword>
<dbReference type="Pfam" id="PF03235">
    <property type="entry name" value="GmrSD_N"/>
    <property type="match status" value="1"/>
</dbReference>
<dbReference type="Proteomes" id="UP000005326">
    <property type="component" value="Unassembled WGS sequence"/>
</dbReference>
<gene>
    <name evidence="2" type="ORF">EUBSIR_02534</name>
</gene>
<evidence type="ECO:0000313" key="2">
    <source>
        <dbReference type="EMBL" id="EDR99470.1"/>
    </source>
</evidence>
<dbReference type="InterPro" id="IPR004919">
    <property type="entry name" value="GmrSD_N"/>
</dbReference>
<proteinExistence type="predicted"/>
<evidence type="ECO:0000313" key="3">
    <source>
        <dbReference type="Proteomes" id="UP000005326"/>
    </source>
</evidence>
<comment type="caution">
    <text evidence="2">The sequence shown here is derived from an EMBL/GenBank/DDBJ whole genome shotgun (WGS) entry which is preliminary data.</text>
</comment>
<evidence type="ECO:0000259" key="1">
    <source>
        <dbReference type="Pfam" id="PF03235"/>
    </source>
</evidence>